<dbReference type="Gene3D" id="1.10.8.260">
    <property type="entry name" value="HI0933 insert domain-like"/>
    <property type="match status" value="1"/>
</dbReference>
<evidence type="ECO:0000313" key="7">
    <source>
        <dbReference type="Proteomes" id="UP000298324"/>
    </source>
</evidence>
<dbReference type="InterPro" id="IPR036188">
    <property type="entry name" value="FAD/NAD-bd_sf"/>
</dbReference>
<accession>A0A4Y7RAX8</accession>
<evidence type="ECO:0000256" key="1">
    <source>
        <dbReference type="ARBA" id="ARBA00001974"/>
    </source>
</evidence>
<keyword evidence="3" id="KW-0274">FAD</keyword>
<dbReference type="Proteomes" id="UP000298324">
    <property type="component" value="Unassembled WGS sequence"/>
</dbReference>
<comment type="caution">
    <text evidence="6">The sequence shown here is derived from an EMBL/GenBank/DDBJ whole genome shotgun (WGS) entry which is preliminary data.</text>
</comment>
<proteinExistence type="predicted"/>
<sequence length="412" mass="43314">MEYDLVVIGGGPAGMLGAATAARRGLKVVLLEKNDRLGKKLAITGGGRCNFTNDSDGDAFSGNIVTNGKFLYSALNAFAGRHLVQLFKTLGLQARVEAGGRVFPASGQSGDVLKALQKHLQDSGVEVRYNSGVRQLLSRDGQAAGALLSDNSTVKSRSVLVATGGASYQQTGSSGDGYRFARRLGHTIVGPRPALVPLVVRDGWVRELQGLALDHVMLRVAAGGRAKAEQSGELLFTHFGLSGPAVLNLSSFLTKHFSFPLDLIIDLKPGWPGERLNKLLQDHLQQNPARSLKNTLSVILPQRLAPVIPVLAGVDGGRQGAQVTRGEREELVSALKNLAVTVTGTRSLNEAIVTGGGVSVKEINPSTLESKIIRGLYFAGEVIDVDALTGGFNLQIAFSTGYLSGSSAGAGR</sequence>
<dbReference type="InterPro" id="IPR057661">
    <property type="entry name" value="RsdA/BaiN/AoA(So)_Rossmann"/>
</dbReference>
<dbReference type="SUPFAM" id="SSF160996">
    <property type="entry name" value="HI0933 insert domain-like"/>
    <property type="match status" value="1"/>
</dbReference>
<organism evidence="6 7">
    <name type="scientific">Pelotomaculum schinkii</name>
    <dbReference type="NCBI Taxonomy" id="78350"/>
    <lineage>
        <taxon>Bacteria</taxon>
        <taxon>Bacillati</taxon>
        <taxon>Bacillota</taxon>
        <taxon>Clostridia</taxon>
        <taxon>Eubacteriales</taxon>
        <taxon>Desulfotomaculaceae</taxon>
        <taxon>Pelotomaculum</taxon>
    </lineage>
</organism>
<dbReference type="EMBL" id="QFGA01000002">
    <property type="protein sequence ID" value="TEB05956.1"/>
    <property type="molecule type" value="Genomic_DNA"/>
</dbReference>
<reference evidence="6 7" key="1">
    <citation type="journal article" date="2018" name="Environ. Microbiol.">
        <title>Novel energy conservation strategies and behaviour of Pelotomaculum schinkii driving syntrophic propionate catabolism.</title>
        <authorList>
            <person name="Hidalgo-Ahumada C.A.P."/>
            <person name="Nobu M.K."/>
            <person name="Narihiro T."/>
            <person name="Tamaki H."/>
            <person name="Liu W.T."/>
            <person name="Kamagata Y."/>
            <person name="Stams A.J.M."/>
            <person name="Imachi H."/>
            <person name="Sousa D.Z."/>
        </authorList>
    </citation>
    <scope>NUCLEOTIDE SEQUENCE [LARGE SCALE GENOMIC DNA]</scope>
    <source>
        <strain evidence="6 7">HH</strain>
    </source>
</reference>
<dbReference type="InterPro" id="IPR004792">
    <property type="entry name" value="BaiN-like"/>
</dbReference>
<comment type="cofactor">
    <cofactor evidence="1">
        <name>FAD</name>
        <dbReference type="ChEBI" id="CHEBI:57692"/>
    </cofactor>
</comment>
<dbReference type="PRINTS" id="PR00411">
    <property type="entry name" value="PNDRDTASEI"/>
</dbReference>
<keyword evidence="2" id="KW-0285">Flavoprotein</keyword>
<dbReference type="AlphaFoldDB" id="A0A4Y7RAX8"/>
<dbReference type="PANTHER" id="PTHR42887">
    <property type="entry name" value="OS12G0638800 PROTEIN"/>
    <property type="match status" value="1"/>
</dbReference>
<dbReference type="SUPFAM" id="SSF51905">
    <property type="entry name" value="FAD/NAD(P)-binding domain"/>
    <property type="match status" value="1"/>
</dbReference>
<name>A0A4Y7RAX8_9FIRM</name>
<dbReference type="PRINTS" id="PR00368">
    <property type="entry name" value="FADPNR"/>
</dbReference>
<evidence type="ECO:0000259" key="4">
    <source>
        <dbReference type="Pfam" id="PF03486"/>
    </source>
</evidence>
<dbReference type="Gene3D" id="2.40.30.10">
    <property type="entry name" value="Translation factors"/>
    <property type="match status" value="1"/>
</dbReference>
<dbReference type="PANTHER" id="PTHR42887:SF2">
    <property type="entry name" value="OS12G0638800 PROTEIN"/>
    <property type="match status" value="1"/>
</dbReference>
<dbReference type="Pfam" id="PF22780">
    <property type="entry name" value="HI0933_like_1st"/>
    <property type="match status" value="1"/>
</dbReference>
<dbReference type="RefSeq" id="WP_190258631.1">
    <property type="nucleotide sequence ID" value="NZ_QFGA01000002.1"/>
</dbReference>
<dbReference type="InterPro" id="IPR055178">
    <property type="entry name" value="RsdA/BaiN/AoA(So)-like_dom"/>
</dbReference>
<evidence type="ECO:0000256" key="3">
    <source>
        <dbReference type="ARBA" id="ARBA00022827"/>
    </source>
</evidence>
<dbReference type="NCBIfam" id="TIGR00275">
    <property type="entry name" value="aminoacetone oxidase family FAD-binding enzyme"/>
    <property type="match status" value="1"/>
</dbReference>
<protein>
    <submittedName>
        <fullName evidence="6">Tricarballylate dehydrogenase</fullName>
    </submittedName>
</protein>
<gene>
    <name evidence="6" type="ORF">Psch_02998</name>
</gene>
<feature type="domain" description="RsdA/BaiN/AoA(So)-like Rossmann fold-like" evidence="4">
    <location>
        <begin position="4"/>
        <end position="406"/>
    </location>
</feature>
<dbReference type="InterPro" id="IPR023166">
    <property type="entry name" value="BaiN-like_dom_sf"/>
</dbReference>
<keyword evidence="7" id="KW-1185">Reference proteome</keyword>
<evidence type="ECO:0000313" key="6">
    <source>
        <dbReference type="EMBL" id="TEB05956.1"/>
    </source>
</evidence>
<feature type="domain" description="RsdA/BaiN/AoA(So)-like insert" evidence="5">
    <location>
        <begin position="192"/>
        <end position="353"/>
    </location>
</feature>
<dbReference type="Pfam" id="PF03486">
    <property type="entry name" value="HI0933_like"/>
    <property type="match status" value="1"/>
</dbReference>
<dbReference type="Gene3D" id="3.50.50.60">
    <property type="entry name" value="FAD/NAD(P)-binding domain"/>
    <property type="match status" value="1"/>
</dbReference>
<evidence type="ECO:0000256" key="2">
    <source>
        <dbReference type="ARBA" id="ARBA00022630"/>
    </source>
</evidence>
<evidence type="ECO:0000259" key="5">
    <source>
        <dbReference type="Pfam" id="PF22780"/>
    </source>
</evidence>